<dbReference type="EMBL" id="JACJQL010000072">
    <property type="protein sequence ID" value="MBD2254962.1"/>
    <property type="molecule type" value="Genomic_DNA"/>
</dbReference>
<name>A0ABR8BNY3_9NOSO</name>
<feature type="region of interest" description="Disordered" evidence="1">
    <location>
        <begin position="80"/>
        <end position="99"/>
    </location>
</feature>
<accession>A0ABR8BNY3</accession>
<protein>
    <recommendedName>
        <fullName evidence="4">DUF2281 domain-containing protein</fullName>
    </recommendedName>
</protein>
<keyword evidence="3" id="KW-1185">Reference proteome</keyword>
<gene>
    <name evidence="2" type="ORF">H6G14_27440</name>
</gene>
<organism evidence="2 3">
    <name type="scientific">Nostoc parmelioides FACHB-3921</name>
    <dbReference type="NCBI Taxonomy" id="2692909"/>
    <lineage>
        <taxon>Bacteria</taxon>
        <taxon>Bacillati</taxon>
        <taxon>Cyanobacteriota</taxon>
        <taxon>Cyanophyceae</taxon>
        <taxon>Nostocales</taxon>
        <taxon>Nostocaceae</taxon>
        <taxon>Nostoc</taxon>
    </lineage>
</organism>
<proteinExistence type="predicted"/>
<sequence>MPTQQDLDSILSQLKQLTPDELRILKREIDLIISPQEDSIIDVAEAVTYEALLRPIQQPQELQETLAVILKSLLDSVENPREKNDEVQIEDSAQKSPRPLGIWKGQVEVSDNFYQTSSDILSEFGIG</sequence>
<comment type="caution">
    <text evidence="2">The sequence shown here is derived from an EMBL/GenBank/DDBJ whole genome shotgun (WGS) entry which is preliminary data.</text>
</comment>
<evidence type="ECO:0000313" key="3">
    <source>
        <dbReference type="Proteomes" id="UP000621307"/>
    </source>
</evidence>
<reference evidence="2 3" key="1">
    <citation type="journal article" date="2020" name="ISME J.">
        <title>Comparative genomics reveals insights into cyanobacterial evolution and habitat adaptation.</title>
        <authorList>
            <person name="Chen M.Y."/>
            <person name="Teng W.K."/>
            <person name="Zhao L."/>
            <person name="Hu C.X."/>
            <person name="Zhou Y.K."/>
            <person name="Han B.P."/>
            <person name="Song L.R."/>
            <person name="Shu W.S."/>
        </authorList>
    </citation>
    <scope>NUCLEOTIDE SEQUENCE [LARGE SCALE GENOMIC DNA]</scope>
    <source>
        <strain evidence="2 3">FACHB-3921</strain>
    </source>
</reference>
<dbReference type="RefSeq" id="WP_190571517.1">
    <property type="nucleotide sequence ID" value="NZ_JACJQL010000072.1"/>
</dbReference>
<evidence type="ECO:0008006" key="4">
    <source>
        <dbReference type="Google" id="ProtNLM"/>
    </source>
</evidence>
<dbReference type="Proteomes" id="UP000621307">
    <property type="component" value="Unassembled WGS sequence"/>
</dbReference>
<evidence type="ECO:0000313" key="2">
    <source>
        <dbReference type="EMBL" id="MBD2254962.1"/>
    </source>
</evidence>
<evidence type="ECO:0000256" key="1">
    <source>
        <dbReference type="SAM" id="MobiDB-lite"/>
    </source>
</evidence>